<evidence type="ECO:0000313" key="1">
    <source>
        <dbReference type="EMBL" id="CAF1605063.1"/>
    </source>
</evidence>
<dbReference type="EMBL" id="CAJNOQ010036646">
    <property type="protein sequence ID" value="CAF1605063.1"/>
    <property type="molecule type" value="Genomic_DNA"/>
</dbReference>
<protein>
    <submittedName>
        <fullName evidence="1">Uncharacterized protein</fullName>
    </submittedName>
</protein>
<dbReference type="AlphaFoldDB" id="A0A816B3E4"/>
<comment type="caution">
    <text evidence="1">The sequence shown here is derived from an EMBL/GenBank/DDBJ whole genome shotgun (WGS) entry which is preliminary data.</text>
</comment>
<dbReference type="Gene3D" id="3.90.176.10">
    <property type="entry name" value="Toxin ADP-ribosyltransferase, Chain A, domain 1"/>
    <property type="match status" value="1"/>
</dbReference>
<dbReference type="PROSITE" id="PS51996">
    <property type="entry name" value="TR_MART"/>
    <property type="match status" value="1"/>
</dbReference>
<evidence type="ECO:0000313" key="2">
    <source>
        <dbReference type="EMBL" id="CAF4484317.1"/>
    </source>
</evidence>
<reference evidence="1" key="1">
    <citation type="submission" date="2021-02" db="EMBL/GenBank/DDBJ databases">
        <authorList>
            <person name="Nowell W R."/>
        </authorList>
    </citation>
    <scope>NUCLEOTIDE SEQUENCE</scope>
</reference>
<keyword evidence="3" id="KW-1185">Reference proteome</keyword>
<organism evidence="1 3">
    <name type="scientific">Didymodactylos carnosus</name>
    <dbReference type="NCBI Taxonomy" id="1234261"/>
    <lineage>
        <taxon>Eukaryota</taxon>
        <taxon>Metazoa</taxon>
        <taxon>Spiralia</taxon>
        <taxon>Gnathifera</taxon>
        <taxon>Rotifera</taxon>
        <taxon>Eurotatoria</taxon>
        <taxon>Bdelloidea</taxon>
        <taxon>Philodinida</taxon>
        <taxon>Philodinidae</taxon>
        <taxon>Didymodactylos</taxon>
    </lineage>
</organism>
<dbReference type="SUPFAM" id="SSF56399">
    <property type="entry name" value="ADP-ribosylation"/>
    <property type="match status" value="1"/>
</dbReference>
<dbReference type="OrthoDB" id="10064999at2759"/>
<gene>
    <name evidence="1" type="ORF">GPM918_LOCUS42699</name>
    <name evidence="2" type="ORF">SRO942_LOCUS43998</name>
</gene>
<dbReference type="Proteomes" id="UP000681722">
    <property type="component" value="Unassembled WGS sequence"/>
</dbReference>
<proteinExistence type="predicted"/>
<name>A0A816B3E4_9BILA</name>
<dbReference type="EMBL" id="CAJOBC010103195">
    <property type="protein sequence ID" value="CAF4484317.1"/>
    <property type="molecule type" value="Genomic_DNA"/>
</dbReference>
<sequence>MKLLVAVRTDVQTYLKEEKNILNESNKKDESTDVHLHSWWPEFIDALCYLPYPDSCRERLVLSLRSYYEGKDEELKALDEFERDYTPAKAVRWYTRDTFLYRILNRALRQHNVQLCFLFGFFVRDLYRQLKEEYEKLKAAQLTSTVYRGQVMSLDEIQRLKKRSQYGLAVNSFFSTSDNQSVSLGFLRCSPSITDGLAKVMLEIELDTRKNRFRPFAPVSHLSEFSNKNEILFMTGIQLRRVKVSYNEDEQIYTMKLRLKDDRTVKDDADFHNLSARKFLKKCSDMLCDAINNAQEVESVGTIFGELIDLFPAEAGWLKISEQECLDQHFDIYDFSVET</sequence>
<evidence type="ECO:0000313" key="3">
    <source>
        <dbReference type="Proteomes" id="UP000663829"/>
    </source>
</evidence>
<dbReference type="Proteomes" id="UP000663829">
    <property type="component" value="Unassembled WGS sequence"/>
</dbReference>
<accession>A0A816B3E4</accession>